<evidence type="ECO:0000256" key="3">
    <source>
        <dbReference type="SAM" id="Phobius"/>
    </source>
</evidence>
<dbReference type="InterPro" id="IPR000477">
    <property type="entry name" value="RT_dom"/>
</dbReference>
<evidence type="ECO:0000256" key="2">
    <source>
        <dbReference type="SAM" id="MobiDB-lite"/>
    </source>
</evidence>
<evidence type="ECO:0000313" key="6">
    <source>
        <dbReference type="RefSeq" id="XP_058976758.1"/>
    </source>
</evidence>
<dbReference type="Pfam" id="PF05380">
    <property type="entry name" value="Peptidase_A17"/>
    <property type="match status" value="1"/>
</dbReference>
<dbReference type="InterPro" id="IPR008042">
    <property type="entry name" value="Retrotrans_Pao"/>
</dbReference>
<dbReference type="Pfam" id="PF13650">
    <property type="entry name" value="Asp_protease_2"/>
    <property type="match status" value="1"/>
</dbReference>
<keyword evidence="5" id="KW-1185">Reference proteome</keyword>
<keyword evidence="3" id="KW-1133">Transmembrane helix</keyword>
<keyword evidence="3" id="KW-0472">Membrane</keyword>
<feature type="compositionally biased region" description="Polar residues" evidence="2">
    <location>
        <begin position="1570"/>
        <end position="1584"/>
    </location>
</feature>
<evidence type="ECO:0000256" key="1">
    <source>
        <dbReference type="ARBA" id="ARBA00022801"/>
    </source>
</evidence>
<dbReference type="InterPro" id="IPR021109">
    <property type="entry name" value="Peptidase_aspartic_dom_sf"/>
</dbReference>
<accession>A0ABM3UT96</accession>
<organism evidence="5 6">
    <name type="scientific">Musca domestica</name>
    <name type="common">House fly</name>
    <dbReference type="NCBI Taxonomy" id="7370"/>
    <lineage>
        <taxon>Eukaryota</taxon>
        <taxon>Metazoa</taxon>
        <taxon>Ecdysozoa</taxon>
        <taxon>Arthropoda</taxon>
        <taxon>Hexapoda</taxon>
        <taxon>Insecta</taxon>
        <taxon>Pterygota</taxon>
        <taxon>Neoptera</taxon>
        <taxon>Endopterygota</taxon>
        <taxon>Diptera</taxon>
        <taxon>Brachycera</taxon>
        <taxon>Muscomorpha</taxon>
        <taxon>Muscoidea</taxon>
        <taxon>Muscidae</taxon>
        <taxon>Musca</taxon>
    </lineage>
</organism>
<evidence type="ECO:0000313" key="5">
    <source>
        <dbReference type="Proteomes" id="UP001652621"/>
    </source>
</evidence>
<dbReference type="InterPro" id="IPR022048">
    <property type="entry name" value="Envelope_fusion-like"/>
</dbReference>
<feature type="domain" description="Peptidase A2" evidence="4">
    <location>
        <begin position="284"/>
        <end position="321"/>
    </location>
</feature>
<dbReference type="Pfam" id="PF03564">
    <property type="entry name" value="DUF1759"/>
    <property type="match status" value="1"/>
</dbReference>
<dbReference type="Pfam" id="PF00078">
    <property type="entry name" value="RVT_1"/>
    <property type="match status" value="1"/>
</dbReference>
<keyword evidence="1" id="KW-0378">Hydrolase</keyword>
<dbReference type="Pfam" id="PF12259">
    <property type="entry name" value="Baculo_F"/>
    <property type="match status" value="1"/>
</dbReference>
<dbReference type="PROSITE" id="PS50175">
    <property type="entry name" value="ASP_PROT_RETROV"/>
    <property type="match status" value="1"/>
</dbReference>
<dbReference type="RefSeq" id="XP_058976758.1">
    <property type="nucleotide sequence ID" value="XM_059120775.1"/>
</dbReference>
<evidence type="ECO:0000259" key="4">
    <source>
        <dbReference type="PROSITE" id="PS50175"/>
    </source>
</evidence>
<dbReference type="SUPFAM" id="SSF56672">
    <property type="entry name" value="DNA/RNA polymerases"/>
    <property type="match status" value="1"/>
</dbReference>
<dbReference type="PANTHER" id="PTHR47331">
    <property type="entry name" value="PHD-TYPE DOMAIN-CONTAINING PROTEIN"/>
    <property type="match status" value="1"/>
</dbReference>
<dbReference type="Proteomes" id="UP001652621">
    <property type="component" value="Unplaced"/>
</dbReference>
<dbReference type="CDD" id="cd00303">
    <property type="entry name" value="retropepsin_like"/>
    <property type="match status" value="1"/>
</dbReference>
<dbReference type="InterPro" id="IPR005312">
    <property type="entry name" value="DUF1759"/>
</dbReference>
<reference evidence="6" key="1">
    <citation type="submission" date="2025-08" db="UniProtKB">
        <authorList>
            <consortium name="RefSeq"/>
        </authorList>
    </citation>
    <scope>IDENTIFICATION</scope>
    <source>
        <strain evidence="6">Aabys</strain>
        <tissue evidence="6">Whole body</tissue>
    </source>
</reference>
<dbReference type="InterPro" id="IPR043502">
    <property type="entry name" value="DNA/RNA_pol_sf"/>
</dbReference>
<dbReference type="PANTHER" id="PTHR47331:SF1">
    <property type="entry name" value="GAG-LIKE PROTEIN"/>
    <property type="match status" value="1"/>
</dbReference>
<dbReference type="GeneID" id="131801809"/>
<feature type="transmembrane region" description="Helical" evidence="3">
    <location>
        <begin position="1533"/>
        <end position="1551"/>
    </location>
</feature>
<dbReference type="CDD" id="cd01644">
    <property type="entry name" value="RT_pepA17"/>
    <property type="match status" value="1"/>
</dbReference>
<keyword evidence="3" id="KW-0812">Transmembrane</keyword>
<protein>
    <submittedName>
        <fullName evidence="6">Uncharacterized protein LOC131801809</fullName>
    </submittedName>
</protein>
<dbReference type="Gene3D" id="2.40.70.10">
    <property type="entry name" value="Acid Proteases"/>
    <property type="match status" value="1"/>
</dbReference>
<proteinExistence type="predicted"/>
<dbReference type="InterPro" id="IPR001995">
    <property type="entry name" value="Peptidase_A2_cat"/>
</dbReference>
<name>A0ABM3UT96_MUSDO</name>
<sequence>MINEQALPQVQKMWYLKANVTGEAEKLIRHLELTEANYDIAWKTLQDRYNNKRAQVSTILERMLNLPNMSGDSRSVKDFHDSLHESLLALEGLGVRPKEWDPLLIHILTKRMDKTTHVLYEQSIVDSKELQTMDHFMKCLRSRFESLEAVNGIQKSKPSATTASTTIRRCHMCKGDHPLYYCKQFLAMTVPERQKWVARHKMCLNCFKDDHQAKTCTSGKCRKCQQNHNTLLHFSTRPQVENKSADLSVQQPPTVASANRSQSYVLLATARVAIKANNGRSYEFKAILDSGSQINLVSERLVQRLGIEPIQTSLCIEGVGGRSRTANHRVNVELKSLTSKFRTRLEAFVLPNIVPPQPSTEIDITSWPIPENIKLADPYFYQTTRIDVLLGAEFYFNLILSQELRMSKELPMLKNSKLGWIASGRVQAESETVTCAVFGEDEHALEELLKMFWEQDDVCEDQKLTIAEEQCENHFNQNTTVNENGRFVVRLPFADGPEKISESLNIAASRFFALERRLSKDASLHEQYAKFMKEYEDLGHMTKIQSREVRGNHYYIPHHCVLRPNSSTTKLRVVFDASCKSSSGWSLNDILHSGPRVQGDLFGMLLRFRLPRFVFTTDIEKMYRQVLVDKRDRKYQLIVWRNTPDKELEHYMLNTLTYGTTCAPYLATRCLKRLADTNIQRYPLGAMVLQKNFYVDDCMCGSDSLTTAIEMQKQVNMLLLEAGFRLRKWCANHLKLLHGIPPEDREVDLNFDKSSTKVLGLTWIPQADRFCLKSDVNECTKVTKRKVTSDLARLFDPLGIAGPVVSAAKIFIQQLWKNKLGWDEELPAERAAYWLSFREGLKMLNDFRLPRHMFDGEKPTKIEIHTFVDASEKAYGAVVYLRAMLPDGRHIVRLLCSKSKIAPIKEITLPRLELCAAELGTKLTAKVKAELGYEDLRTIYWSDSEITLYWINSEPSALKTFVANKVKNIQGRSINTQWRHVGTKDNPADYISRGMKPDRLSGCLMWFYGPTYLHGNESLWPGPFSKNRENQSDLEFKTKSTVSAIASQSGLQDMIYGINHKGSFTRLQRIVGYVLRFSERIKGRKHGSSTDVLTPMELNQAMQLIVKTVQVADFAKEIQQLRKHGALDKSSSIHSLTPFLDDRGILRVGGRLEEATLAYDTKHPMLLPYNDPIVKLILSMIHLENSHCGSQLLLATSRQKYWIIKGKAMARNIVQNCLMLLSSRLKHIEDNLIDVLTDAHHGRISPLLLTPHQLLQELQTIKAHIPPSRALPVREDNVSDFFKLMKSKGRVIKNHIIFEIRLPLVDLQQYDLFKMIPVPMLRSGRFISIALKSTLLAANVHRDEFISLTAEEMNSCIHTTNDVFICDNQAKFSKGDRSHLCEVIFLLNKSSEACDLQSTMHHQTWRQMEQKNKWMFTLANVTELSFVCGTKMTHLEVQGAGTLEIGPGCIFKDNTFTIYGHYENKTTVHTSYLRLKPLDSIISSSKLVLLNKTLNSTYETHAAELVTLHQQLKTIEIGRLPQLMKSTAIHHHTISYLALCIGIGVAIYVIVKFRHHRTSNNNMNPTPTPRQSVSSSYVIDQTVS</sequence>
<gene>
    <name evidence="6" type="primary">LOC131801809</name>
</gene>
<feature type="region of interest" description="Disordered" evidence="2">
    <location>
        <begin position="1558"/>
        <end position="1584"/>
    </location>
</feature>